<dbReference type="Pfam" id="PF00651">
    <property type="entry name" value="BTB"/>
    <property type="match status" value="1"/>
</dbReference>
<name>A0A9N8ZSL7_9GLOM</name>
<dbReference type="Pfam" id="PF07534">
    <property type="entry name" value="TLD"/>
    <property type="match status" value="1"/>
</dbReference>
<dbReference type="CDD" id="cd18186">
    <property type="entry name" value="BTB_POZ_ZBTB_KLHL-like"/>
    <property type="match status" value="1"/>
</dbReference>
<dbReference type="InterPro" id="IPR051481">
    <property type="entry name" value="BTB-POZ/Galectin-3-binding"/>
</dbReference>
<dbReference type="SUPFAM" id="SSF54695">
    <property type="entry name" value="POZ domain"/>
    <property type="match status" value="1"/>
</dbReference>
<proteinExistence type="predicted"/>
<reference evidence="3" key="1">
    <citation type="submission" date="2021-06" db="EMBL/GenBank/DDBJ databases">
        <authorList>
            <person name="Kallberg Y."/>
            <person name="Tangrot J."/>
            <person name="Rosling A."/>
        </authorList>
    </citation>
    <scope>NUCLEOTIDE SEQUENCE</scope>
    <source>
        <strain evidence="3">BR232B</strain>
    </source>
</reference>
<dbReference type="InterPro" id="IPR000210">
    <property type="entry name" value="BTB/POZ_dom"/>
</dbReference>
<dbReference type="Gene3D" id="3.30.710.10">
    <property type="entry name" value="Potassium Channel Kv1.1, Chain A"/>
    <property type="match status" value="1"/>
</dbReference>
<dbReference type="Proteomes" id="UP000789739">
    <property type="component" value="Unassembled WGS sequence"/>
</dbReference>
<dbReference type="SMART" id="SM00225">
    <property type="entry name" value="BTB"/>
    <property type="match status" value="1"/>
</dbReference>
<dbReference type="PANTHER" id="PTHR24410:SF23">
    <property type="entry name" value="BTB DOMAIN-CONTAINING PROTEIN-RELATED"/>
    <property type="match status" value="1"/>
</dbReference>
<sequence>MNSEEIPVVFNLESMILSSLKELYEKQLAYDVTITVGEGPIRQEFKAHKCILCVRSPYFYKHFLGKKEFPPEDGLALYSEGESGTIFKEMSPSVFTIILKYLYTGILQLDTLSESMDEYLQLISAIDLLELQKPSEIVQDLIHAKFIKAMETKAVTIKSFCEKHPRLQVLNNLVNAIFEEKPESVFDSSDFTSLDKENLIDILKRPDLNLPEIVIWQKTIKWAIAQDPVLPEDIKDYQSSERDALKDRLKDLWPLIKYFRISSRDFHKEIHPYRCIFRENYYEDLLEHYFDPGSSKIPVPQQYVPFESNLLLRKHCKSIEAWIQASESPTKKSYLFKRIFCGTIDGLDKSIFSEKCVNKGATVFVVATNGTGRILGGYNPFGWQKSSKWFETKDSFIFLMRSLVLKTVDGVPLLTYQTVLSSVKNSSRAIYNQVDNEENCHFSFGGDLEVYISSTGHQYVYKHGAYSQRLLDDCVCDIDEIEVFQVIVREG</sequence>
<dbReference type="PANTHER" id="PTHR24410">
    <property type="entry name" value="HL07962P-RELATED"/>
    <property type="match status" value="1"/>
</dbReference>
<dbReference type="PROSITE" id="PS50097">
    <property type="entry name" value="BTB"/>
    <property type="match status" value="1"/>
</dbReference>
<evidence type="ECO:0000313" key="3">
    <source>
        <dbReference type="EMBL" id="CAG8505909.1"/>
    </source>
</evidence>
<feature type="domain" description="BTB" evidence="1">
    <location>
        <begin position="30"/>
        <end position="111"/>
    </location>
</feature>
<organism evidence="3 4">
    <name type="scientific">Paraglomus brasilianum</name>
    <dbReference type="NCBI Taxonomy" id="144538"/>
    <lineage>
        <taxon>Eukaryota</taxon>
        <taxon>Fungi</taxon>
        <taxon>Fungi incertae sedis</taxon>
        <taxon>Mucoromycota</taxon>
        <taxon>Glomeromycotina</taxon>
        <taxon>Glomeromycetes</taxon>
        <taxon>Paraglomerales</taxon>
        <taxon>Paraglomeraceae</taxon>
        <taxon>Paraglomus</taxon>
    </lineage>
</organism>
<dbReference type="Pfam" id="PF07707">
    <property type="entry name" value="BACK"/>
    <property type="match status" value="1"/>
</dbReference>
<accession>A0A9N8ZSL7</accession>
<gene>
    <name evidence="3" type="ORF">PBRASI_LOCUS2855</name>
</gene>
<feature type="domain" description="TLDc" evidence="2">
    <location>
        <begin position="309"/>
        <end position="487"/>
    </location>
</feature>
<comment type="caution">
    <text evidence="3">The sequence shown here is derived from an EMBL/GenBank/DDBJ whole genome shotgun (WGS) entry which is preliminary data.</text>
</comment>
<dbReference type="InterPro" id="IPR006571">
    <property type="entry name" value="TLDc_dom"/>
</dbReference>
<evidence type="ECO:0000259" key="2">
    <source>
        <dbReference type="PROSITE" id="PS51886"/>
    </source>
</evidence>
<dbReference type="InterPro" id="IPR011705">
    <property type="entry name" value="BACK"/>
</dbReference>
<protein>
    <submittedName>
        <fullName evidence="3">4738_t:CDS:1</fullName>
    </submittedName>
</protein>
<dbReference type="OrthoDB" id="194443at2759"/>
<dbReference type="InterPro" id="IPR011333">
    <property type="entry name" value="SKP1/BTB/POZ_sf"/>
</dbReference>
<evidence type="ECO:0000313" key="4">
    <source>
        <dbReference type="Proteomes" id="UP000789739"/>
    </source>
</evidence>
<dbReference type="EMBL" id="CAJVPI010000236">
    <property type="protein sequence ID" value="CAG8505909.1"/>
    <property type="molecule type" value="Genomic_DNA"/>
</dbReference>
<dbReference type="Gene3D" id="1.25.40.420">
    <property type="match status" value="1"/>
</dbReference>
<keyword evidence="4" id="KW-1185">Reference proteome</keyword>
<evidence type="ECO:0000259" key="1">
    <source>
        <dbReference type="PROSITE" id="PS50097"/>
    </source>
</evidence>
<dbReference type="PROSITE" id="PS51886">
    <property type="entry name" value="TLDC"/>
    <property type="match status" value="1"/>
</dbReference>
<dbReference type="AlphaFoldDB" id="A0A9N8ZSL7"/>